<evidence type="ECO:0008006" key="4">
    <source>
        <dbReference type="Google" id="ProtNLM"/>
    </source>
</evidence>
<comment type="caution">
    <text evidence="2">The sequence shown here is derived from an EMBL/GenBank/DDBJ whole genome shotgun (WGS) entry which is preliminary data.</text>
</comment>
<evidence type="ECO:0000313" key="3">
    <source>
        <dbReference type="Proteomes" id="UP000177232"/>
    </source>
</evidence>
<sequence>MWGRPSSALQSSSSRQGRGERFAQRRWLQRRRVFVAFCILLAVLSGVLVWGLWQSSVRISRVQIFGPPSLGSFGGASANQALAEIAASAMQGSYLGIIPRDSFFFFPESAMRAGILAAHPDIAAVSLFRNGLTGLSIQIHERVAIARWCGSTSSPQAVAPTAGADEYCYLFDANGYVFSAADVASTTPVNNFTLYAPLDSARGGPPAVSEVEPLRATVVRNAQLPSAFDFARQLATLGSPVAKIILRDDEVDDILTNGTRITYVLGREQDAFTALVSASANLDLADGSIEYVDLRFDGKVYLKKK</sequence>
<dbReference type="EMBL" id="MFLJ01000024">
    <property type="protein sequence ID" value="OGG64416.1"/>
    <property type="molecule type" value="Genomic_DNA"/>
</dbReference>
<keyword evidence="1" id="KW-0472">Membrane</keyword>
<gene>
    <name evidence="2" type="ORF">A3C94_02440</name>
</gene>
<feature type="transmembrane region" description="Helical" evidence="1">
    <location>
        <begin position="33"/>
        <end position="53"/>
    </location>
</feature>
<evidence type="ECO:0000313" key="2">
    <source>
        <dbReference type="EMBL" id="OGG64416.1"/>
    </source>
</evidence>
<dbReference type="AlphaFoldDB" id="A0A1F6DSQ4"/>
<organism evidence="2 3">
    <name type="scientific">Candidatus Kaiserbacteria bacterium RIFCSPHIGHO2_02_FULL_55_17</name>
    <dbReference type="NCBI Taxonomy" id="1798496"/>
    <lineage>
        <taxon>Bacteria</taxon>
        <taxon>Candidatus Kaiseribacteriota</taxon>
    </lineage>
</organism>
<name>A0A1F6DSQ4_9BACT</name>
<evidence type="ECO:0000256" key="1">
    <source>
        <dbReference type="SAM" id="Phobius"/>
    </source>
</evidence>
<dbReference type="Proteomes" id="UP000177232">
    <property type="component" value="Unassembled WGS sequence"/>
</dbReference>
<dbReference type="STRING" id="1798496.A3C94_02440"/>
<keyword evidence="1" id="KW-0812">Transmembrane</keyword>
<keyword evidence="1" id="KW-1133">Transmembrane helix</keyword>
<accession>A0A1F6DSQ4</accession>
<protein>
    <recommendedName>
        <fullName evidence="4">POTRA domain-containing protein</fullName>
    </recommendedName>
</protein>
<proteinExistence type="predicted"/>
<reference evidence="2 3" key="1">
    <citation type="journal article" date="2016" name="Nat. Commun.">
        <title>Thousands of microbial genomes shed light on interconnected biogeochemical processes in an aquifer system.</title>
        <authorList>
            <person name="Anantharaman K."/>
            <person name="Brown C.T."/>
            <person name="Hug L.A."/>
            <person name="Sharon I."/>
            <person name="Castelle C.J."/>
            <person name="Probst A.J."/>
            <person name="Thomas B.C."/>
            <person name="Singh A."/>
            <person name="Wilkins M.J."/>
            <person name="Karaoz U."/>
            <person name="Brodie E.L."/>
            <person name="Williams K.H."/>
            <person name="Hubbard S.S."/>
            <person name="Banfield J.F."/>
        </authorList>
    </citation>
    <scope>NUCLEOTIDE SEQUENCE [LARGE SCALE GENOMIC DNA]</scope>
</reference>